<keyword evidence="3" id="KW-1185">Reference proteome</keyword>
<name>A0A7S8C6K1_9HYPH</name>
<dbReference type="EMBL" id="CP058214">
    <property type="protein sequence ID" value="QPC44321.1"/>
    <property type="molecule type" value="Genomic_DNA"/>
</dbReference>
<protein>
    <recommendedName>
        <fullName evidence="4">Type III secretion protein</fullName>
    </recommendedName>
</protein>
<dbReference type="Gene3D" id="1.10.287.1700">
    <property type="match status" value="1"/>
</dbReference>
<dbReference type="RefSeq" id="WP_213161688.1">
    <property type="nucleotide sequence ID" value="NZ_CP058214.1"/>
</dbReference>
<dbReference type="KEGG" id="kmn:HW532_17425"/>
<evidence type="ECO:0008006" key="4">
    <source>
        <dbReference type="Google" id="ProtNLM"/>
    </source>
</evidence>
<feature type="coiled-coil region" evidence="1">
    <location>
        <begin position="29"/>
        <end position="112"/>
    </location>
</feature>
<sequence>MRDFSQIVALRQRRLDRMVKAESAEKAAVAQADQACEAAQKAIDDYLEETRTLEIDLLTALLNKRVSVNDLLAVEETLEKTKQKAQELADRREACRTRLAEARERARIVRRERVRSALKLNKSEHIESHLLDERRKAETRAEDAALDEFSEQMAARACGGGGHDT</sequence>
<evidence type="ECO:0000313" key="3">
    <source>
        <dbReference type="Proteomes" id="UP000593594"/>
    </source>
</evidence>
<organism evidence="2 3">
    <name type="scientific">Kaustia mangrovi</name>
    <dbReference type="NCBI Taxonomy" id="2593653"/>
    <lineage>
        <taxon>Bacteria</taxon>
        <taxon>Pseudomonadati</taxon>
        <taxon>Pseudomonadota</taxon>
        <taxon>Alphaproteobacteria</taxon>
        <taxon>Hyphomicrobiales</taxon>
        <taxon>Parvibaculaceae</taxon>
        <taxon>Kaustia</taxon>
    </lineage>
</organism>
<gene>
    <name evidence="2" type="ORF">HW532_17425</name>
</gene>
<reference evidence="2 3" key="1">
    <citation type="submission" date="2020-06" db="EMBL/GenBank/DDBJ databases">
        <title>Genome sequence of 2 isolates from Red Sea Mangroves.</title>
        <authorList>
            <person name="Sefrji F."/>
            <person name="Michoud G."/>
            <person name="Merlino G."/>
            <person name="Daffonchio D."/>
        </authorList>
    </citation>
    <scope>NUCLEOTIDE SEQUENCE [LARGE SCALE GENOMIC DNA]</scope>
    <source>
        <strain evidence="2 3">R1DC25</strain>
    </source>
</reference>
<keyword evidence="1" id="KW-0175">Coiled coil</keyword>
<dbReference type="InterPro" id="IPR053716">
    <property type="entry name" value="Flag_assembly_chemotaxis_eff"/>
</dbReference>
<dbReference type="AlphaFoldDB" id="A0A7S8C6K1"/>
<accession>A0A7S8C6K1</accession>
<dbReference type="Proteomes" id="UP000593594">
    <property type="component" value="Chromosome"/>
</dbReference>
<proteinExistence type="predicted"/>
<evidence type="ECO:0000313" key="2">
    <source>
        <dbReference type="EMBL" id="QPC44321.1"/>
    </source>
</evidence>
<evidence type="ECO:0000256" key="1">
    <source>
        <dbReference type="SAM" id="Coils"/>
    </source>
</evidence>